<dbReference type="Proteomes" id="UP000284416">
    <property type="component" value="Unassembled WGS sequence"/>
</dbReference>
<dbReference type="EMBL" id="QWEG01000005">
    <property type="protein sequence ID" value="RHW41254.1"/>
    <property type="molecule type" value="Genomic_DNA"/>
</dbReference>
<evidence type="ECO:0000313" key="2">
    <source>
        <dbReference type="Proteomes" id="UP000284416"/>
    </source>
</evidence>
<dbReference type="OrthoDB" id="2959323at2"/>
<dbReference type="AlphaFoldDB" id="A0A417YVC8"/>
<accession>A0A417YVC8</accession>
<organism evidence="1 2">
    <name type="scientific">Neobacillus notoginsengisoli</name>
    <dbReference type="NCBI Taxonomy" id="1578198"/>
    <lineage>
        <taxon>Bacteria</taxon>
        <taxon>Bacillati</taxon>
        <taxon>Bacillota</taxon>
        <taxon>Bacilli</taxon>
        <taxon>Bacillales</taxon>
        <taxon>Bacillaceae</taxon>
        <taxon>Neobacillus</taxon>
    </lineage>
</organism>
<keyword evidence="2" id="KW-1185">Reference proteome</keyword>
<protein>
    <submittedName>
        <fullName evidence="1">Uncharacterized protein</fullName>
    </submittedName>
</protein>
<dbReference type="RefSeq" id="WP_118920628.1">
    <property type="nucleotide sequence ID" value="NZ_QWEG01000005.1"/>
</dbReference>
<reference evidence="1 2" key="1">
    <citation type="journal article" date="2017" name="Int. J. Syst. Evol. Microbiol.">
        <title>Bacillus notoginsengisoli sp. nov., a novel bacterium isolated from the rhizosphere of Panax notoginseng.</title>
        <authorList>
            <person name="Zhang M.Y."/>
            <person name="Cheng J."/>
            <person name="Cai Y."/>
            <person name="Zhang T.Y."/>
            <person name="Wu Y.Y."/>
            <person name="Manikprabhu D."/>
            <person name="Li W.J."/>
            <person name="Zhang Y.X."/>
        </authorList>
    </citation>
    <scope>NUCLEOTIDE SEQUENCE [LARGE SCALE GENOMIC DNA]</scope>
    <source>
        <strain evidence="1 2">JCM 30743</strain>
    </source>
</reference>
<gene>
    <name evidence="1" type="ORF">D1B31_10000</name>
</gene>
<evidence type="ECO:0000313" key="1">
    <source>
        <dbReference type="EMBL" id="RHW41254.1"/>
    </source>
</evidence>
<name>A0A417YVC8_9BACI</name>
<comment type="caution">
    <text evidence="1">The sequence shown here is derived from an EMBL/GenBank/DDBJ whole genome shotgun (WGS) entry which is preliminary data.</text>
</comment>
<proteinExistence type="predicted"/>
<sequence>MPYIIENAAMLKEGRLDFCSILTDGKEVTAIRADLANYSLIRMNVEPFIMTPTHTILDSTFRDKKSREVAGIIEDRYLKKGCTTVLTYVEVEYEKALHGRLQEIEEAFSQSSADYAIGIKVPVRSLTPSLLVGCKKMKLPAVFVDVDSLESMDSVPWGWIRGAIFPYNCPLIPVFSGVEDVLKKQSLGKWEKLMHHWKIPSVNHELIEGTPLSASVLNKIGIYPWRSSLQHRSELSYNLYKRVFSKNNDKELLICQTDEPVITVHKGKVIRSGKRIDFKKGSGEYIKVKTHAFYSFNH</sequence>